<dbReference type="KEGG" id="pspc:Strain318_001999"/>
<feature type="domain" description="VWFA" evidence="2">
    <location>
        <begin position="87"/>
        <end position="243"/>
    </location>
</feature>
<dbReference type="Gene3D" id="3.40.50.410">
    <property type="entry name" value="von Willebrand factor, type A domain"/>
    <property type="match status" value="1"/>
</dbReference>
<dbReference type="RefSeq" id="WP_367885570.1">
    <property type="nucleotide sequence ID" value="NZ_CP130612.1"/>
</dbReference>
<accession>A0AA49JW39</accession>
<reference evidence="3" key="1">
    <citation type="submission" date="2023-07" db="EMBL/GenBank/DDBJ databases">
        <authorList>
            <person name="Haufschild T."/>
            <person name="Kallscheuer N."/>
            <person name="Hammer J."/>
            <person name="Kohn T."/>
            <person name="Kabuu M."/>
            <person name="Jogler M."/>
            <person name="Wohfarth N."/>
            <person name="Heuer A."/>
            <person name="Rohde M."/>
            <person name="van Teeseling M.C.F."/>
            <person name="Jogler C."/>
        </authorList>
    </citation>
    <scope>NUCLEOTIDE SEQUENCE</scope>
    <source>
        <strain evidence="3">Strain 138</strain>
        <strain evidence="4">Strain 318</strain>
    </source>
</reference>
<dbReference type="InterPro" id="IPR011933">
    <property type="entry name" value="Double_TM_dom"/>
</dbReference>
<organism evidence="3">
    <name type="scientific">Pseudogemmatithrix spongiicola</name>
    <dbReference type="NCBI Taxonomy" id="3062599"/>
    <lineage>
        <taxon>Bacteria</taxon>
        <taxon>Pseudomonadati</taxon>
        <taxon>Gemmatimonadota</taxon>
        <taxon>Gemmatimonadia</taxon>
        <taxon>Gemmatimonadales</taxon>
        <taxon>Gemmatimonadaceae</taxon>
        <taxon>Pseudogemmatithrix</taxon>
    </lineage>
</organism>
<evidence type="ECO:0000313" key="3">
    <source>
        <dbReference type="EMBL" id="WKW12693.1"/>
    </source>
</evidence>
<evidence type="ECO:0000313" key="5">
    <source>
        <dbReference type="Proteomes" id="UP001229955"/>
    </source>
</evidence>
<dbReference type="Proteomes" id="UP001229955">
    <property type="component" value="Chromosome"/>
</dbReference>
<dbReference type="SMART" id="SM00327">
    <property type="entry name" value="VWA"/>
    <property type="match status" value="1"/>
</dbReference>
<dbReference type="PANTHER" id="PTHR37464:SF1">
    <property type="entry name" value="BLL2463 PROTEIN"/>
    <property type="match status" value="1"/>
</dbReference>
<sequence length="599" mass="62344">MNFLTPWALLLSVAAAVPLLLHLLRRRTGDRVEFPALRYLLRAEREHAREVRLRNLLLLLVRIAMVLAVAGALARPVGPFPGVGHPPTALAIVLDNSASSAAVVGGSTILEAEKRAARDVLAAASDADRLSLVTMDGEVRSGSPDALRTALDALRPMDGAGDLAAALRRAEAAVAAAALPESRVVVLSDGQRSALAATVADSGSVPRSLYVVPGARPANRGIASVRLEPPYWNPRGALRAQLIGDSVAWRVEVAGRSVARGRSTDGVVLARVQDLPRGWHAGSVELDADDYRGDDRRYFAVHVGDAPGLTADAASPFLREAVATLVTSSRARAGGQVFIGSALRARRPAVLFAPADPLEITAANRALARAGVPWQFGLKRQGPAPLRGASVDGATATQWFSLTPLDGARADTIARVGSDAWAVAGEDYVLVASAADAGATDLTVRAAFVPWIDLLVSERLGAAEGRALEVAAAARVTVPTGVDALEFPDGESRPVAATAQIAAPSVAGVYFWRRGAARVGAIVVNAEARESELAMMPADSVAAALDAPRGESTPESLARAAFAAGGRRALDTPLLLLALVLVVAESWLARRGHAARSAD</sequence>
<dbReference type="InterPro" id="IPR024163">
    <property type="entry name" value="Aerotolerance_reg_N"/>
</dbReference>
<name>A0AA49JW39_9BACT</name>
<dbReference type="Pfam" id="PF07584">
    <property type="entry name" value="BatA"/>
    <property type="match status" value="1"/>
</dbReference>
<dbReference type="EMBL" id="CP130613">
    <property type="protein sequence ID" value="WKW15600.1"/>
    <property type="molecule type" value="Genomic_DNA"/>
</dbReference>
<proteinExistence type="predicted"/>
<dbReference type="NCBIfam" id="TIGR02226">
    <property type="entry name" value="two_anch"/>
    <property type="match status" value="1"/>
</dbReference>
<feature type="transmembrane region" description="Helical" evidence="1">
    <location>
        <begin position="55"/>
        <end position="74"/>
    </location>
</feature>
<dbReference type="InterPro" id="IPR036465">
    <property type="entry name" value="vWFA_dom_sf"/>
</dbReference>
<keyword evidence="5" id="KW-1185">Reference proteome</keyword>
<keyword evidence="1" id="KW-0472">Membrane</keyword>
<keyword evidence="1" id="KW-0812">Transmembrane</keyword>
<dbReference type="EMBL" id="CP130612">
    <property type="protein sequence ID" value="WKW12693.1"/>
    <property type="molecule type" value="Genomic_DNA"/>
</dbReference>
<dbReference type="SUPFAM" id="SSF53300">
    <property type="entry name" value="vWA-like"/>
    <property type="match status" value="1"/>
</dbReference>
<gene>
    <name evidence="3" type="ORF">Strain138_002000</name>
    <name evidence="4" type="ORF">Strain318_001999</name>
</gene>
<feature type="transmembrane region" description="Helical" evidence="1">
    <location>
        <begin position="6"/>
        <end position="24"/>
    </location>
</feature>
<protein>
    <submittedName>
        <fullName evidence="3">BatA and WFA domain-containing protein</fullName>
    </submittedName>
</protein>
<evidence type="ECO:0000313" key="4">
    <source>
        <dbReference type="EMBL" id="WKW15600.1"/>
    </source>
</evidence>
<dbReference type="PANTHER" id="PTHR37464">
    <property type="entry name" value="BLL2463 PROTEIN"/>
    <property type="match status" value="1"/>
</dbReference>
<evidence type="ECO:0000259" key="2">
    <source>
        <dbReference type="SMART" id="SM00327"/>
    </source>
</evidence>
<accession>A0AA49Q8Z3</accession>
<dbReference type="Pfam" id="PF13519">
    <property type="entry name" value="VWA_2"/>
    <property type="match status" value="1"/>
</dbReference>
<keyword evidence="1" id="KW-1133">Transmembrane helix</keyword>
<dbReference type="AlphaFoldDB" id="A0AA49JW39"/>
<dbReference type="InterPro" id="IPR002035">
    <property type="entry name" value="VWF_A"/>
</dbReference>
<evidence type="ECO:0000256" key="1">
    <source>
        <dbReference type="SAM" id="Phobius"/>
    </source>
</evidence>